<reference evidence="2 3" key="1">
    <citation type="submission" date="2022-08" db="EMBL/GenBank/DDBJ databases">
        <title>Reclassification of Massilia species as members of the genera Telluria, Duganella, Pseudoduganella, Mokoshia gen. nov. and Zemynaea gen. nov. using orthogonal and non-orthogonal genome-based approaches.</title>
        <authorList>
            <person name="Bowman J.P."/>
        </authorList>
    </citation>
    <scope>NUCLEOTIDE SEQUENCE [LARGE SCALE GENOMIC DNA]</scope>
    <source>
        <strain evidence="2 3">LMG 28164</strain>
    </source>
</reference>
<organism evidence="2 3">
    <name type="scientific">Massilia norwichensis</name>
    <dbReference type="NCBI Taxonomy" id="1442366"/>
    <lineage>
        <taxon>Bacteria</taxon>
        <taxon>Pseudomonadati</taxon>
        <taxon>Pseudomonadota</taxon>
        <taxon>Betaproteobacteria</taxon>
        <taxon>Burkholderiales</taxon>
        <taxon>Oxalobacteraceae</taxon>
        <taxon>Telluria group</taxon>
        <taxon>Massilia</taxon>
    </lineage>
</organism>
<evidence type="ECO:0000259" key="1">
    <source>
        <dbReference type="SMART" id="SM00901"/>
    </source>
</evidence>
<proteinExistence type="predicted"/>
<accession>A0ABT2AC28</accession>
<gene>
    <name evidence="2" type="ORF">NX782_21070</name>
</gene>
<comment type="caution">
    <text evidence="2">The sequence shown here is derived from an EMBL/GenBank/DDBJ whole genome shotgun (WGS) entry which is preliminary data.</text>
</comment>
<evidence type="ECO:0000313" key="2">
    <source>
        <dbReference type="EMBL" id="MCS0591688.1"/>
    </source>
</evidence>
<keyword evidence="3" id="KW-1185">Reference proteome</keyword>
<sequence length="376" mass="42041">MDNQYVGKVETLTGWRPAFLFRDDDEPDEVTIHVWGNEEKPFAVSAKVVYDNAVGTSIQLVPTLLYDTDQGGGLVVAQDKKILESNFASYRMSLIREGEEWRGRWSCTDGSSGDADFSPVKDTAELNAHQCGSWAEFKRWADEVRQLGLMSAFRGHGSNKFRLRTSLQRVGRNRLERYCAETLPEFKAHVEAVEGTRFALSNGEDYATLLGLAQHHGLPTPLLDWTRSPYVAAFFAFADAIEWQDSRDATHVRVYGLSSDFITRTGKSSITVPFYRPYAAALEIGPLRNPRLYAQQGLFMVTNATNVEHVLLEAGAVEGKEYLVAADVPIKFATEALQDLKYMGLTAGTMFPGLDGVCRMMKHSMYSRAKPKLNNE</sequence>
<dbReference type="EMBL" id="JANUGX010000030">
    <property type="protein sequence ID" value="MCS0591688.1"/>
    <property type="molecule type" value="Genomic_DNA"/>
</dbReference>
<dbReference type="Pfam" id="PF08867">
    <property type="entry name" value="FRG"/>
    <property type="match status" value="1"/>
</dbReference>
<protein>
    <submittedName>
        <fullName evidence="2">FRG domain-containing protein</fullName>
    </submittedName>
</protein>
<evidence type="ECO:0000313" key="3">
    <source>
        <dbReference type="Proteomes" id="UP001205560"/>
    </source>
</evidence>
<dbReference type="SMART" id="SM00901">
    <property type="entry name" value="FRG"/>
    <property type="match status" value="1"/>
</dbReference>
<dbReference type="RefSeq" id="WP_258847458.1">
    <property type="nucleotide sequence ID" value="NZ_JANUGX010000030.1"/>
</dbReference>
<dbReference type="InterPro" id="IPR014966">
    <property type="entry name" value="FRG-dom"/>
</dbReference>
<feature type="domain" description="FRG" evidence="1">
    <location>
        <begin position="147"/>
        <end position="255"/>
    </location>
</feature>
<name>A0ABT2AC28_9BURK</name>
<dbReference type="Proteomes" id="UP001205560">
    <property type="component" value="Unassembled WGS sequence"/>
</dbReference>